<gene>
    <name evidence="1" type="ORF">L3Q82_003283</name>
</gene>
<evidence type="ECO:0000313" key="1">
    <source>
        <dbReference type="EMBL" id="KAI3358285.1"/>
    </source>
</evidence>
<keyword evidence="2" id="KW-1185">Reference proteome</keyword>
<evidence type="ECO:0000313" key="2">
    <source>
        <dbReference type="Proteomes" id="UP000831701"/>
    </source>
</evidence>
<name>A0ACB8VS33_9TELE</name>
<reference evidence="1" key="1">
    <citation type="submission" date="2022-04" db="EMBL/GenBank/DDBJ databases">
        <title>Jade perch genome.</title>
        <authorList>
            <person name="Chao B."/>
        </authorList>
    </citation>
    <scope>NUCLEOTIDE SEQUENCE</scope>
    <source>
        <strain evidence="1">CB-2022</strain>
    </source>
</reference>
<comment type="caution">
    <text evidence="1">The sequence shown here is derived from an EMBL/GenBank/DDBJ whole genome shotgun (WGS) entry which is preliminary data.</text>
</comment>
<protein>
    <submittedName>
        <fullName evidence="1">Uncharacterized protein</fullName>
    </submittedName>
</protein>
<proteinExistence type="predicted"/>
<dbReference type="Proteomes" id="UP000831701">
    <property type="component" value="Chromosome 18"/>
</dbReference>
<organism evidence="1 2">
    <name type="scientific">Scortum barcoo</name>
    <name type="common">barcoo grunter</name>
    <dbReference type="NCBI Taxonomy" id="214431"/>
    <lineage>
        <taxon>Eukaryota</taxon>
        <taxon>Metazoa</taxon>
        <taxon>Chordata</taxon>
        <taxon>Craniata</taxon>
        <taxon>Vertebrata</taxon>
        <taxon>Euteleostomi</taxon>
        <taxon>Actinopterygii</taxon>
        <taxon>Neopterygii</taxon>
        <taxon>Teleostei</taxon>
        <taxon>Neoteleostei</taxon>
        <taxon>Acanthomorphata</taxon>
        <taxon>Eupercaria</taxon>
        <taxon>Centrarchiformes</taxon>
        <taxon>Terapontoidei</taxon>
        <taxon>Terapontidae</taxon>
        <taxon>Scortum</taxon>
    </lineage>
</organism>
<sequence length="150" mass="16069">MPPRETTRPHPGGAVSDAGMVLQQAPTEHREEDVTMMKGTSKANLANIRSQSEPSSQHQPGATMPDRASPGTSAPANLEQSISGPYTDSPPRQRTLTPILPAPTPSSNLLMTRPSIGLINRRLRDGLQRGGQSPDILVPGQQPPSQRQQN</sequence>
<accession>A0ACB8VS33</accession>
<dbReference type="EMBL" id="CM041548">
    <property type="protein sequence ID" value="KAI3358285.1"/>
    <property type="molecule type" value="Genomic_DNA"/>
</dbReference>